<dbReference type="Proteomes" id="UP001172386">
    <property type="component" value="Unassembled WGS sequence"/>
</dbReference>
<keyword evidence="2" id="KW-1185">Reference proteome</keyword>
<comment type="caution">
    <text evidence="1">The sequence shown here is derived from an EMBL/GenBank/DDBJ whole genome shotgun (WGS) entry which is preliminary data.</text>
</comment>
<dbReference type="EMBL" id="JAPDRQ010000079">
    <property type="protein sequence ID" value="KAJ9656332.1"/>
    <property type="molecule type" value="Genomic_DNA"/>
</dbReference>
<name>A0ACC3A6V8_9EURO</name>
<reference evidence="1" key="1">
    <citation type="submission" date="2022-10" db="EMBL/GenBank/DDBJ databases">
        <title>Culturing micro-colonial fungi from biological soil crusts in the Mojave desert and describing Neophaeococcomyces mojavensis, and introducing the new genera and species Taxawa tesnikishii.</title>
        <authorList>
            <person name="Kurbessoian T."/>
            <person name="Stajich J.E."/>
        </authorList>
    </citation>
    <scope>NUCLEOTIDE SEQUENCE</scope>
    <source>
        <strain evidence="1">JES_112</strain>
    </source>
</reference>
<evidence type="ECO:0000313" key="1">
    <source>
        <dbReference type="EMBL" id="KAJ9656332.1"/>
    </source>
</evidence>
<evidence type="ECO:0000313" key="2">
    <source>
        <dbReference type="Proteomes" id="UP001172386"/>
    </source>
</evidence>
<protein>
    <submittedName>
        <fullName evidence="1">Uncharacterized protein</fullName>
    </submittedName>
</protein>
<proteinExistence type="predicted"/>
<organism evidence="1 2">
    <name type="scientific">Neophaeococcomyces mojaviensis</name>
    <dbReference type="NCBI Taxonomy" id="3383035"/>
    <lineage>
        <taxon>Eukaryota</taxon>
        <taxon>Fungi</taxon>
        <taxon>Dikarya</taxon>
        <taxon>Ascomycota</taxon>
        <taxon>Pezizomycotina</taxon>
        <taxon>Eurotiomycetes</taxon>
        <taxon>Chaetothyriomycetidae</taxon>
        <taxon>Chaetothyriales</taxon>
        <taxon>Chaetothyriales incertae sedis</taxon>
        <taxon>Neophaeococcomyces</taxon>
    </lineage>
</organism>
<accession>A0ACC3A6V8</accession>
<gene>
    <name evidence="1" type="ORF">H2198_005015</name>
</gene>
<sequence>MSLANDDPLRLLVIVVLESSISAAEEPVLRVDGKDMFRREHDGRAVESVDYSDITGHVKAMHATWSTGTQPLLHEVNLKHHKVSLCHDAGDTPAPEPQEFLPALESEPMEKDSNDLCTLVSTGGLNLDLSRDQSSLEDTKPTAVHRILSPMLLTHIVHEVLRDLGNTPKSVDTTSESLPSVSTMHPFSSLKTYEQPSHEKERFSKSLSQLSPEPLRKQTSTQKQGIVRNVLPIQIKDNTYDAIPDTGSLKNIISQDYARLIGVSVDRNSRKQHTFANAIGKTFKSLGEAVLKFSFPDQPRIIYEETFIVVQQCAAPLVLGKAFLRMTETFSRFRHRLKKAVASVSQPWRLMYTGSSGLHVSCIVGAKPVLANVDTGSDKDFISLRYARSRRWKVVHLPRHIGFVELADGTKTKVVGYVDAPLEIGGIKYLKRWYILHDLACDVLIGDETIEETDLFVTHSKQLLNTDAVDEQYAFHLMKWIEELQDHVDNFLEDSKYEIPSSFDLKFLDQMTKPNVLRRICRRIGRRRSAKEQYKDLHAALWKALNRMDDATETQRNKLVEQIQRLEQWDLSQPNSTH</sequence>